<dbReference type="SUPFAM" id="SSF48452">
    <property type="entry name" value="TPR-like"/>
    <property type="match status" value="1"/>
</dbReference>
<dbReference type="InterPro" id="IPR011990">
    <property type="entry name" value="TPR-like_helical_dom_sf"/>
</dbReference>
<evidence type="ECO:0000256" key="5">
    <source>
        <dbReference type="ARBA" id="ARBA00022777"/>
    </source>
</evidence>
<evidence type="ECO:0000256" key="3">
    <source>
        <dbReference type="ARBA" id="ARBA00022553"/>
    </source>
</evidence>
<keyword evidence="5 10" id="KW-0418">Kinase</keyword>
<dbReference type="InterPro" id="IPR036890">
    <property type="entry name" value="HATPase_C_sf"/>
</dbReference>
<evidence type="ECO:0000313" key="11">
    <source>
        <dbReference type="Proteomes" id="UP000295438"/>
    </source>
</evidence>
<dbReference type="EMBL" id="SMUW01000036">
    <property type="protein sequence ID" value="TDK42751.1"/>
    <property type="molecule type" value="Genomic_DNA"/>
</dbReference>
<dbReference type="SUPFAM" id="SSF55874">
    <property type="entry name" value="ATPase domain of HSP90 chaperone/DNA topoisomerase II/histidine kinase"/>
    <property type="match status" value="1"/>
</dbReference>
<protein>
    <recommendedName>
        <fullName evidence="2">histidine kinase</fullName>
        <ecNumber evidence="2">2.7.13.3</ecNumber>
    </recommendedName>
</protein>
<dbReference type="SUPFAM" id="SSF47384">
    <property type="entry name" value="Homodimeric domain of signal transducing histidine kinase"/>
    <property type="match status" value="1"/>
</dbReference>
<dbReference type="Gene3D" id="3.30.565.10">
    <property type="entry name" value="Histidine kinase-like ATPase, C-terminal domain"/>
    <property type="match status" value="1"/>
</dbReference>
<dbReference type="Proteomes" id="UP000295438">
    <property type="component" value="Unassembled WGS sequence"/>
</dbReference>
<dbReference type="SMART" id="SM00388">
    <property type="entry name" value="HisKA"/>
    <property type="match status" value="1"/>
</dbReference>
<evidence type="ECO:0000256" key="4">
    <source>
        <dbReference type="ARBA" id="ARBA00022679"/>
    </source>
</evidence>
<evidence type="ECO:0000256" key="8">
    <source>
        <dbReference type="SAM" id="Phobius"/>
    </source>
</evidence>
<keyword evidence="8" id="KW-1133">Transmembrane helix</keyword>
<dbReference type="Gene3D" id="1.25.40.10">
    <property type="entry name" value="Tetratricopeptide repeat domain"/>
    <property type="match status" value="2"/>
</dbReference>
<feature type="coiled-coil region" evidence="7">
    <location>
        <begin position="403"/>
        <end position="451"/>
    </location>
</feature>
<evidence type="ECO:0000256" key="6">
    <source>
        <dbReference type="ARBA" id="ARBA00023012"/>
    </source>
</evidence>
<evidence type="ECO:0000259" key="9">
    <source>
        <dbReference type="PROSITE" id="PS50109"/>
    </source>
</evidence>
<proteinExistence type="predicted"/>
<dbReference type="InterPro" id="IPR004358">
    <property type="entry name" value="Sig_transdc_His_kin-like_C"/>
</dbReference>
<dbReference type="AlphaFoldDB" id="A0A4R5UUH6"/>
<dbReference type="EC" id="2.7.13.3" evidence="2"/>
<keyword evidence="11" id="KW-1185">Reference proteome</keyword>
<dbReference type="InterPro" id="IPR005467">
    <property type="entry name" value="His_kinase_dom"/>
</dbReference>
<gene>
    <name evidence="10" type="ORF">E1898_15050</name>
</gene>
<dbReference type="SMART" id="SM00028">
    <property type="entry name" value="TPR"/>
    <property type="match status" value="5"/>
</dbReference>
<keyword evidence="8" id="KW-0812">Transmembrane</keyword>
<feature type="transmembrane region" description="Helical" evidence="8">
    <location>
        <begin position="378"/>
        <end position="395"/>
    </location>
</feature>
<dbReference type="InterPro" id="IPR050736">
    <property type="entry name" value="Sensor_HK_Regulatory"/>
</dbReference>
<evidence type="ECO:0000256" key="2">
    <source>
        <dbReference type="ARBA" id="ARBA00012438"/>
    </source>
</evidence>
<dbReference type="PANTHER" id="PTHR43711">
    <property type="entry name" value="TWO-COMPONENT HISTIDINE KINASE"/>
    <property type="match status" value="1"/>
</dbReference>
<keyword evidence="4" id="KW-0808">Transferase</keyword>
<sequence length="662" mass="74451">MMFSLSRHISNIRFIYYSMPKLVLFLLLIFNSADPLSDSLTLELQKTENPATKASLYYSLARHYYGADQDLAISYADSSIYFGELADLPKMQGNAINIKAVAYLIKSDFETSMKLNLDALRIRENIQDTLGLVESHLNIGNILYRTGKSFEAAERYKKALAYAKMANSQRGLSLLYNNLGSYYRDKWISTNAKEDLDSAKAYLSESLEIKTSLNDASGLIHTLNQLSELAQGEKQYMLAENYLKRSLKVSEGINDTELQISVLTQLSQFNLEVGDKNQALNYAKSAFELAKGMGSNYMISNTANYLIDAYQEKGDYRNAFEIAKQKLEADALLFNESKQKIQDDLLIQYESEKKELENQRLLEEQRFLDLNLQRKNELLIGAVIILVGMIGLGVYQRKKNHELAQAKKKIDITLAQLTEKNDQVEKQSVLLSNANSELKEANSIREKLLSVVSHDVKAPLSSLQVLLEYWDQKILTNEDLASLVPRIAKQTKTVQELLKNLLQWAQTQMEFNNIQLAETNLKKLVDESIQFAIPTAEGKNITIINRIPEDQTIQTDSNRLNFIIRNLVSNSLKFTNPDGQIEVSFESIGKGKIHISDNGIGMSQKKLESLFHKGMGPSIGTAGEKGSGIGLLLCKEFAESMGARLEVESEEKKGSTFTIVLG</sequence>
<dbReference type="SMART" id="SM00387">
    <property type="entry name" value="HATPase_c"/>
    <property type="match status" value="1"/>
</dbReference>
<dbReference type="GO" id="GO:0000155">
    <property type="term" value="F:phosphorelay sensor kinase activity"/>
    <property type="evidence" value="ECO:0007669"/>
    <property type="project" value="InterPro"/>
</dbReference>
<accession>A0A4R5UUH6</accession>
<dbReference type="InterPro" id="IPR003661">
    <property type="entry name" value="HisK_dim/P_dom"/>
</dbReference>
<comment type="caution">
    <text evidence="10">The sequence shown here is derived from an EMBL/GenBank/DDBJ whole genome shotgun (WGS) entry which is preliminary data.</text>
</comment>
<dbReference type="Gene3D" id="1.10.287.130">
    <property type="match status" value="1"/>
</dbReference>
<keyword evidence="8" id="KW-0472">Membrane</keyword>
<name>A0A4R5UUH6_9BACT</name>
<dbReference type="InterPro" id="IPR036097">
    <property type="entry name" value="HisK_dim/P_sf"/>
</dbReference>
<evidence type="ECO:0000256" key="7">
    <source>
        <dbReference type="SAM" id="Coils"/>
    </source>
</evidence>
<dbReference type="Pfam" id="PF00512">
    <property type="entry name" value="HisKA"/>
    <property type="match status" value="1"/>
</dbReference>
<feature type="domain" description="Histidine kinase" evidence="9">
    <location>
        <begin position="451"/>
        <end position="662"/>
    </location>
</feature>
<reference evidence="10 11" key="1">
    <citation type="submission" date="2019-03" db="EMBL/GenBank/DDBJ databases">
        <title>Algoriphagus aquimaris sp. nov., isolated form marine sediment in Pohang, Korea.</title>
        <authorList>
            <person name="Kim J."/>
            <person name="Yoon S.-H."/>
            <person name="Lee S.-S."/>
        </authorList>
    </citation>
    <scope>NUCLEOTIDE SEQUENCE [LARGE SCALE GENOMIC DNA]</scope>
    <source>
        <strain evidence="10 11">F21</strain>
    </source>
</reference>
<dbReference type="InterPro" id="IPR003594">
    <property type="entry name" value="HATPase_dom"/>
</dbReference>
<dbReference type="PROSITE" id="PS50109">
    <property type="entry name" value="HIS_KIN"/>
    <property type="match status" value="1"/>
</dbReference>
<organism evidence="10 11">
    <name type="scientific">Algoriphagus formosus</name>
    <dbReference type="NCBI Taxonomy" id="2007308"/>
    <lineage>
        <taxon>Bacteria</taxon>
        <taxon>Pseudomonadati</taxon>
        <taxon>Bacteroidota</taxon>
        <taxon>Cytophagia</taxon>
        <taxon>Cytophagales</taxon>
        <taxon>Cyclobacteriaceae</taxon>
        <taxon>Algoriphagus</taxon>
    </lineage>
</organism>
<keyword evidence="3" id="KW-0597">Phosphoprotein</keyword>
<dbReference type="PRINTS" id="PR00344">
    <property type="entry name" value="BCTRLSENSOR"/>
</dbReference>
<comment type="catalytic activity">
    <reaction evidence="1">
        <text>ATP + protein L-histidine = ADP + protein N-phospho-L-histidine.</text>
        <dbReference type="EC" id="2.7.13.3"/>
    </reaction>
</comment>
<feature type="coiled-coil region" evidence="7">
    <location>
        <begin position="339"/>
        <end position="366"/>
    </location>
</feature>
<dbReference type="CDD" id="cd00082">
    <property type="entry name" value="HisKA"/>
    <property type="match status" value="1"/>
</dbReference>
<keyword evidence="7" id="KW-0175">Coiled coil</keyword>
<evidence type="ECO:0000256" key="1">
    <source>
        <dbReference type="ARBA" id="ARBA00000085"/>
    </source>
</evidence>
<dbReference type="PANTHER" id="PTHR43711:SF28">
    <property type="entry name" value="SENSOR HISTIDINE KINASE YXDK"/>
    <property type="match status" value="1"/>
</dbReference>
<keyword evidence="6" id="KW-0902">Two-component regulatory system</keyword>
<dbReference type="InterPro" id="IPR019734">
    <property type="entry name" value="TPR_rpt"/>
</dbReference>
<evidence type="ECO:0000313" key="10">
    <source>
        <dbReference type="EMBL" id="TDK42751.1"/>
    </source>
</evidence>
<dbReference type="Pfam" id="PF02518">
    <property type="entry name" value="HATPase_c"/>
    <property type="match status" value="1"/>
</dbReference>